<reference evidence="3" key="1">
    <citation type="journal article" date="2019" name="Int. J. Syst. Evol. Microbiol.">
        <title>The Global Catalogue of Microorganisms (GCM) 10K type strain sequencing project: providing services to taxonomists for standard genome sequencing and annotation.</title>
        <authorList>
            <consortium name="The Broad Institute Genomics Platform"/>
            <consortium name="The Broad Institute Genome Sequencing Center for Infectious Disease"/>
            <person name="Wu L."/>
            <person name="Ma J."/>
        </authorList>
    </citation>
    <scope>NUCLEOTIDE SEQUENCE [LARGE SCALE GENOMIC DNA]</scope>
    <source>
        <strain evidence="3">CGMCC 4.7152</strain>
    </source>
</reference>
<dbReference type="Gene3D" id="1.10.439.10">
    <property type="entry name" value="Penicillin Amidohydrolase, domain 1"/>
    <property type="match status" value="1"/>
</dbReference>
<dbReference type="InterPro" id="IPR023343">
    <property type="entry name" value="Penicillin_amidase_dom1"/>
</dbReference>
<accession>A0ABV9VTZ6</accession>
<dbReference type="InterPro" id="IPR029055">
    <property type="entry name" value="Ntn_hydrolases_N"/>
</dbReference>
<gene>
    <name evidence="2" type="ORF">ACFPIJ_16780</name>
</gene>
<dbReference type="PANTHER" id="PTHR34218">
    <property type="entry name" value="PEPTIDASE S45 PENICILLIN AMIDASE"/>
    <property type="match status" value="1"/>
</dbReference>
<dbReference type="EMBL" id="JBHSIU010000018">
    <property type="protein sequence ID" value="MFC4999482.1"/>
    <property type="molecule type" value="Genomic_DNA"/>
</dbReference>
<dbReference type="Pfam" id="PF01804">
    <property type="entry name" value="Penicil_amidase"/>
    <property type="match status" value="1"/>
</dbReference>
<evidence type="ECO:0000313" key="2">
    <source>
        <dbReference type="EMBL" id="MFC4999482.1"/>
    </source>
</evidence>
<comment type="caution">
    <text evidence="2">The sequence shown here is derived from an EMBL/GenBank/DDBJ whole genome shotgun (WGS) entry which is preliminary data.</text>
</comment>
<sequence>MPPRLELSVLRESAPDRRRGAGEGAAISDYCSLTHRLGGGSRRSHRLRAAPHSHGVWLAQRAGGERRGRPLGVCRQCGDSWRPAVHADDRLFQMDVTRRQTSGTLAELLGASAIPSDVQMHTIGLRRAAARGLPAQSPPVRDNLQAYADGVNAFTARHAPPAQYARPWTDRCR</sequence>
<dbReference type="SUPFAM" id="SSF56235">
    <property type="entry name" value="N-terminal nucleophile aminohydrolases (Ntn hydrolases)"/>
    <property type="match status" value="1"/>
</dbReference>
<proteinExistence type="inferred from homology"/>
<protein>
    <submittedName>
        <fullName evidence="2">Penicillin acylase family protein</fullName>
    </submittedName>
</protein>
<name>A0ABV9VTZ6_9ACTN</name>
<evidence type="ECO:0000256" key="1">
    <source>
        <dbReference type="ARBA" id="ARBA00006586"/>
    </source>
</evidence>
<evidence type="ECO:0000313" key="3">
    <source>
        <dbReference type="Proteomes" id="UP001595912"/>
    </source>
</evidence>
<dbReference type="RefSeq" id="WP_380115919.1">
    <property type="nucleotide sequence ID" value="NZ_JBHSIU010000018.1"/>
</dbReference>
<keyword evidence="3" id="KW-1185">Reference proteome</keyword>
<organism evidence="2 3">
    <name type="scientific">Dactylosporangium cerinum</name>
    <dbReference type="NCBI Taxonomy" id="1434730"/>
    <lineage>
        <taxon>Bacteria</taxon>
        <taxon>Bacillati</taxon>
        <taxon>Actinomycetota</taxon>
        <taxon>Actinomycetes</taxon>
        <taxon>Micromonosporales</taxon>
        <taxon>Micromonosporaceae</taxon>
        <taxon>Dactylosporangium</taxon>
    </lineage>
</organism>
<dbReference type="InterPro" id="IPR002692">
    <property type="entry name" value="S45"/>
</dbReference>
<dbReference type="PANTHER" id="PTHR34218:SF4">
    <property type="entry name" value="ACYL-HOMOSERINE LACTONE ACYLASE QUIP"/>
    <property type="match status" value="1"/>
</dbReference>
<comment type="similarity">
    <text evidence="1">Belongs to the peptidase S45 family.</text>
</comment>
<dbReference type="Proteomes" id="UP001595912">
    <property type="component" value="Unassembled WGS sequence"/>
</dbReference>